<evidence type="ECO:0000313" key="2">
    <source>
        <dbReference type="Proteomes" id="UP000193922"/>
    </source>
</evidence>
<evidence type="ECO:0000313" key="1">
    <source>
        <dbReference type="EMBL" id="ORX72220.1"/>
    </source>
</evidence>
<name>A0A1Y1WF93_9FUNG</name>
<dbReference type="GeneID" id="63803490"/>
<keyword evidence="2" id="KW-1185">Reference proteome</keyword>
<dbReference type="EMBL" id="MCFD01000003">
    <property type="protein sequence ID" value="ORX72220.1"/>
    <property type="molecule type" value="Genomic_DNA"/>
</dbReference>
<dbReference type="RefSeq" id="XP_040745644.1">
    <property type="nucleotide sequence ID" value="XM_040886842.1"/>
</dbReference>
<protein>
    <submittedName>
        <fullName evidence="1">Uncharacterized protein</fullName>
    </submittedName>
</protein>
<gene>
    <name evidence="1" type="ORF">DL89DRAFT_265837</name>
</gene>
<dbReference type="Proteomes" id="UP000193922">
    <property type="component" value="Unassembled WGS sequence"/>
</dbReference>
<organism evidence="1 2">
    <name type="scientific">Linderina pennispora</name>
    <dbReference type="NCBI Taxonomy" id="61395"/>
    <lineage>
        <taxon>Eukaryota</taxon>
        <taxon>Fungi</taxon>
        <taxon>Fungi incertae sedis</taxon>
        <taxon>Zoopagomycota</taxon>
        <taxon>Kickxellomycotina</taxon>
        <taxon>Kickxellomycetes</taxon>
        <taxon>Kickxellales</taxon>
        <taxon>Kickxellaceae</taxon>
        <taxon>Linderina</taxon>
    </lineage>
</organism>
<sequence length="57" mass="6578">MGISETELIKPYRASELELMRQYTSTLGSVRVFRADIFASVEYKSNNQQSHSSFYPN</sequence>
<comment type="caution">
    <text evidence="1">The sequence shown here is derived from an EMBL/GenBank/DDBJ whole genome shotgun (WGS) entry which is preliminary data.</text>
</comment>
<proteinExistence type="predicted"/>
<dbReference type="AlphaFoldDB" id="A0A1Y1WF93"/>
<accession>A0A1Y1WF93</accession>
<feature type="non-terminal residue" evidence="1">
    <location>
        <position position="57"/>
    </location>
</feature>
<reference evidence="1 2" key="1">
    <citation type="submission" date="2016-07" db="EMBL/GenBank/DDBJ databases">
        <title>Pervasive Adenine N6-methylation of Active Genes in Fungi.</title>
        <authorList>
            <consortium name="DOE Joint Genome Institute"/>
            <person name="Mondo S.J."/>
            <person name="Dannebaum R.O."/>
            <person name="Kuo R.C."/>
            <person name="Labutti K."/>
            <person name="Haridas S."/>
            <person name="Kuo A."/>
            <person name="Salamov A."/>
            <person name="Ahrendt S.R."/>
            <person name="Lipzen A."/>
            <person name="Sullivan W."/>
            <person name="Andreopoulos W.B."/>
            <person name="Clum A."/>
            <person name="Lindquist E."/>
            <person name="Daum C."/>
            <person name="Ramamoorthy G.K."/>
            <person name="Gryganskyi A."/>
            <person name="Culley D."/>
            <person name="Magnuson J.K."/>
            <person name="James T.Y."/>
            <person name="O'Malley M.A."/>
            <person name="Stajich J.E."/>
            <person name="Spatafora J.W."/>
            <person name="Visel A."/>
            <person name="Grigoriev I.V."/>
        </authorList>
    </citation>
    <scope>NUCLEOTIDE SEQUENCE [LARGE SCALE GENOMIC DNA]</scope>
    <source>
        <strain evidence="1 2">ATCC 12442</strain>
    </source>
</reference>